<name>X1TST0_9ZZZZ</name>
<feature type="non-terminal residue" evidence="1">
    <location>
        <position position="1"/>
    </location>
</feature>
<evidence type="ECO:0000313" key="1">
    <source>
        <dbReference type="EMBL" id="GAJ08393.1"/>
    </source>
</evidence>
<accession>X1TST0</accession>
<dbReference type="EMBL" id="BARW01030665">
    <property type="protein sequence ID" value="GAJ08393.1"/>
    <property type="molecule type" value="Genomic_DNA"/>
</dbReference>
<comment type="caution">
    <text evidence="1">The sequence shown here is derived from an EMBL/GenBank/DDBJ whole genome shotgun (WGS) entry which is preliminary data.</text>
</comment>
<organism evidence="1">
    <name type="scientific">marine sediment metagenome</name>
    <dbReference type="NCBI Taxonomy" id="412755"/>
    <lineage>
        <taxon>unclassified sequences</taxon>
        <taxon>metagenomes</taxon>
        <taxon>ecological metagenomes</taxon>
    </lineage>
</organism>
<reference evidence="1" key="1">
    <citation type="journal article" date="2014" name="Front. Microbiol.">
        <title>High frequency of phylogenetically diverse reductive dehalogenase-homologous genes in deep subseafloor sedimentary metagenomes.</title>
        <authorList>
            <person name="Kawai M."/>
            <person name="Futagami T."/>
            <person name="Toyoda A."/>
            <person name="Takaki Y."/>
            <person name="Nishi S."/>
            <person name="Hori S."/>
            <person name="Arai W."/>
            <person name="Tsubouchi T."/>
            <person name="Morono Y."/>
            <person name="Uchiyama I."/>
            <person name="Ito T."/>
            <person name="Fujiyama A."/>
            <person name="Inagaki F."/>
            <person name="Takami H."/>
        </authorList>
    </citation>
    <scope>NUCLEOTIDE SEQUENCE</scope>
    <source>
        <strain evidence="1">Expedition CK06-06</strain>
    </source>
</reference>
<gene>
    <name evidence="1" type="ORF">S12H4_48972</name>
</gene>
<sequence length="53" mass="6446">FPSWPKKWRKIAMKRYKQSSRNKTHSIQIRANEIYNRMLENPISVRPSTSKKQ</sequence>
<protein>
    <submittedName>
        <fullName evidence="1">Uncharacterized protein</fullName>
    </submittedName>
</protein>
<dbReference type="AlphaFoldDB" id="X1TST0"/>
<proteinExistence type="predicted"/>